<keyword evidence="4 5" id="KW-0472">Membrane</keyword>
<dbReference type="GO" id="GO:0016020">
    <property type="term" value="C:membrane"/>
    <property type="evidence" value="ECO:0007669"/>
    <property type="project" value="UniProtKB-SubCell"/>
</dbReference>
<proteinExistence type="predicted"/>
<dbReference type="InterPro" id="IPR037185">
    <property type="entry name" value="EmrE-like"/>
</dbReference>
<dbReference type="OrthoDB" id="306876at2759"/>
<dbReference type="SUPFAM" id="SSF103481">
    <property type="entry name" value="Multidrug resistance efflux transporter EmrE"/>
    <property type="match status" value="2"/>
</dbReference>
<feature type="transmembrane region" description="Helical" evidence="5">
    <location>
        <begin position="85"/>
        <end position="105"/>
    </location>
</feature>
<evidence type="ECO:0000313" key="8">
    <source>
        <dbReference type="Proteomes" id="UP000039865"/>
    </source>
</evidence>
<keyword evidence="8" id="KW-1185">Reference proteome</keyword>
<dbReference type="InterPro" id="IPR000620">
    <property type="entry name" value="EamA_dom"/>
</dbReference>
<reference evidence="7 8" key="1">
    <citation type="submission" date="2014-06" db="EMBL/GenBank/DDBJ databases">
        <authorList>
            <person name="Swart Estienne"/>
        </authorList>
    </citation>
    <scope>NUCLEOTIDE SEQUENCE [LARGE SCALE GENOMIC DNA]</scope>
    <source>
        <strain evidence="7 8">130c</strain>
    </source>
</reference>
<feature type="transmembrane region" description="Helical" evidence="5">
    <location>
        <begin position="207"/>
        <end position="226"/>
    </location>
</feature>
<feature type="transmembrane region" description="Helical" evidence="5">
    <location>
        <begin position="182"/>
        <end position="201"/>
    </location>
</feature>
<dbReference type="AlphaFoldDB" id="A0A078A186"/>
<comment type="subcellular location">
    <subcellularLocation>
        <location evidence="1">Membrane</location>
        <topology evidence="1">Multi-pass membrane protein</topology>
    </subcellularLocation>
</comment>
<keyword evidence="3 5" id="KW-1133">Transmembrane helix</keyword>
<name>A0A078A186_STYLE</name>
<evidence type="ECO:0000256" key="2">
    <source>
        <dbReference type="ARBA" id="ARBA00022692"/>
    </source>
</evidence>
<dbReference type="InParanoid" id="A0A078A186"/>
<feature type="transmembrane region" description="Helical" evidence="5">
    <location>
        <begin position="42"/>
        <end position="60"/>
    </location>
</feature>
<protein>
    <submittedName>
        <fullName evidence="7">Aaa family atpase</fullName>
    </submittedName>
</protein>
<evidence type="ECO:0000313" key="7">
    <source>
        <dbReference type="EMBL" id="CDW75835.1"/>
    </source>
</evidence>
<accession>A0A078A186</accession>
<keyword evidence="2 5" id="KW-0812">Transmembrane</keyword>
<dbReference type="EMBL" id="CCKQ01004682">
    <property type="protein sequence ID" value="CDW75835.1"/>
    <property type="molecule type" value="Genomic_DNA"/>
</dbReference>
<evidence type="ECO:0000256" key="3">
    <source>
        <dbReference type="ARBA" id="ARBA00022989"/>
    </source>
</evidence>
<feature type="transmembrane region" description="Helical" evidence="5">
    <location>
        <begin position="112"/>
        <end position="133"/>
    </location>
</feature>
<evidence type="ECO:0000256" key="4">
    <source>
        <dbReference type="ARBA" id="ARBA00023136"/>
    </source>
</evidence>
<evidence type="ECO:0000256" key="1">
    <source>
        <dbReference type="ARBA" id="ARBA00004141"/>
    </source>
</evidence>
<dbReference type="PANTHER" id="PTHR22911:SF6">
    <property type="entry name" value="SOLUTE CARRIER FAMILY 35 MEMBER G1"/>
    <property type="match status" value="1"/>
</dbReference>
<feature type="transmembrane region" description="Helical" evidence="5">
    <location>
        <begin position="12"/>
        <end position="35"/>
    </location>
</feature>
<dbReference type="Pfam" id="PF00892">
    <property type="entry name" value="EamA"/>
    <property type="match status" value="1"/>
</dbReference>
<dbReference type="PANTHER" id="PTHR22911">
    <property type="entry name" value="ACYL-MALONYL CONDENSING ENZYME-RELATED"/>
    <property type="match status" value="1"/>
</dbReference>
<gene>
    <name evidence="7" type="primary">Contig12036.g12873</name>
    <name evidence="7" type="ORF">STYLEM_4830</name>
</gene>
<feature type="domain" description="EamA" evidence="6">
    <location>
        <begin position="2"/>
        <end position="58"/>
    </location>
</feature>
<feature type="transmembrane region" description="Helical" evidence="5">
    <location>
        <begin position="153"/>
        <end position="170"/>
    </location>
</feature>
<evidence type="ECO:0000256" key="5">
    <source>
        <dbReference type="SAM" id="Phobius"/>
    </source>
</evidence>
<dbReference type="Proteomes" id="UP000039865">
    <property type="component" value="Unassembled WGS sequence"/>
</dbReference>
<organism evidence="7 8">
    <name type="scientific">Stylonychia lemnae</name>
    <name type="common">Ciliate</name>
    <dbReference type="NCBI Taxonomy" id="5949"/>
    <lineage>
        <taxon>Eukaryota</taxon>
        <taxon>Sar</taxon>
        <taxon>Alveolata</taxon>
        <taxon>Ciliophora</taxon>
        <taxon>Intramacronucleata</taxon>
        <taxon>Spirotrichea</taxon>
        <taxon>Stichotrichia</taxon>
        <taxon>Sporadotrichida</taxon>
        <taxon>Oxytrichidae</taxon>
        <taxon>Stylonychinae</taxon>
        <taxon>Stylonychia</taxon>
    </lineage>
</organism>
<sequence length="261" mass="29919">MTSYWYALQYLYMGIVSVLQFLVPFFVLGLSYVWLGEKFKKLELINMIFAFIGMIIVVMAQDNRQNEVDLKKSQYDPTNISNTQFWLANISNLCCTFTISIVFTIARKMKNVHYVIINGFYSCILLVLSSIIFFGVKNQGLNVSKYNLDFNQLILISLIGVSATISNGFTIKAFQYDQAGRISSLCFLEIIISYIGDIVLLGYSMKLLEIVGCLVIVICSVITFLFKIFKYTQEDAAEQVQFDDILQQEKDDQSERKIQNQ</sequence>
<evidence type="ECO:0000259" key="6">
    <source>
        <dbReference type="Pfam" id="PF00892"/>
    </source>
</evidence>